<feature type="region of interest" description="Disordered" evidence="1">
    <location>
        <begin position="1"/>
        <end position="52"/>
    </location>
</feature>
<proteinExistence type="predicted"/>
<dbReference type="EMBL" id="CM029047">
    <property type="protein sequence ID" value="KAG2581419.1"/>
    <property type="molecule type" value="Genomic_DNA"/>
</dbReference>
<keyword evidence="3" id="KW-1185">Reference proteome</keyword>
<evidence type="ECO:0000256" key="1">
    <source>
        <dbReference type="SAM" id="MobiDB-lite"/>
    </source>
</evidence>
<evidence type="ECO:0000313" key="2">
    <source>
        <dbReference type="EMBL" id="KAG2581419.1"/>
    </source>
</evidence>
<organism evidence="2 3">
    <name type="scientific">Panicum virgatum</name>
    <name type="common">Blackwell switchgrass</name>
    <dbReference type="NCBI Taxonomy" id="38727"/>
    <lineage>
        <taxon>Eukaryota</taxon>
        <taxon>Viridiplantae</taxon>
        <taxon>Streptophyta</taxon>
        <taxon>Embryophyta</taxon>
        <taxon>Tracheophyta</taxon>
        <taxon>Spermatophyta</taxon>
        <taxon>Magnoliopsida</taxon>
        <taxon>Liliopsida</taxon>
        <taxon>Poales</taxon>
        <taxon>Poaceae</taxon>
        <taxon>PACMAD clade</taxon>
        <taxon>Panicoideae</taxon>
        <taxon>Panicodae</taxon>
        <taxon>Paniceae</taxon>
        <taxon>Panicinae</taxon>
        <taxon>Panicum</taxon>
        <taxon>Panicum sect. Hiantes</taxon>
    </lineage>
</organism>
<protein>
    <submittedName>
        <fullName evidence="2">Uncharacterized protein</fullName>
    </submittedName>
</protein>
<feature type="region of interest" description="Disordered" evidence="1">
    <location>
        <begin position="209"/>
        <end position="234"/>
    </location>
</feature>
<accession>A0A8T0R938</accession>
<sequence length="272" mass="28276">MSTELGVFLGNEATARESSPAFPARIPARRRQRDQKTTRQERKSKKASRSLGMDSTELQFFALGDGFLVFPLVACNGRRHCGRRGGRFRGGCGRRFSNGHPRHRSPGRRPAPMAPPPGHQPGPSTTAAAASSSTSDSSERTGTAPPPYMTGIVDERNVVAPTPPTSGNAGLGLQAGPSTNIGGTTMALHSSFIVGTRAARRGAPPFYKAGNPSTAASATSTPPASPATPIDASASTAPSLARLLGHMAATDRRSGIRRGTWSPAMLGLSSGH</sequence>
<gene>
    <name evidence="2" type="ORF">PVAP13_6KG028035</name>
</gene>
<feature type="region of interest" description="Disordered" evidence="1">
    <location>
        <begin position="80"/>
        <end position="151"/>
    </location>
</feature>
<evidence type="ECO:0000313" key="3">
    <source>
        <dbReference type="Proteomes" id="UP000823388"/>
    </source>
</evidence>
<feature type="compositionally biased region" description="Low complexity" evidence="1">
    <location>
        <begin position="212"/>
        <end position="234"/>
    </location>
</feature>
<name>A0A8T0R938_PANVG</name>
<dbReference type="Proteomes" id="UP000823388">
    <property type="component" value="Chromosome 6K"/>
</dbReference>
<dbReference type="AlphaFoldDB" id="A0A8T0R938"/>
<comment type="caution">
    <text evidence="2">The sequence shown here is derived from an EMBL/GenBank/DDBJ whole genome shotgun (WGS) entry which is preliminary data.</text>
</comment>
<reference evidence="2" key="1">
    <citation type="submission" date="2020-05" db="EMBL/GenBank/DDBJ databases">
        <title>WGS assembly of Panicum virgatum.</title>
        <authorList>
            <person name="Lovell J.T."/>
            <person name="Jenkins J."/>
            <person name="Shu S."/>
            <person name="Juenger T.E."/>
            <person name="Schmutz J."/>
        </authorList>
    </citation>
    <scope>NUCLEOTIDE SEQUENCE</scope>
    <source>
        <strain evidence="2">AP13</strain>
    </source>
</reference>
<feature type="compositionally biased region" description="Low complexity" evidence="1">
    <location>
        <begin position="121"/>
        <end position="136"/>
    </location>
</feature>